<evidence type="ECO:0000256" key="2">
    <source>
        <dbReference type="ARBA" id="ARBA00022676"/>
    </source>
</evidence>
<accession>A0A2W7QR31</accession>
<protein>
    <submittedName>
        <fullName evidence="5">Succinoglycan biosynthesis protein ExoW</fullName>
    </submittedName>
</protein>
<evidence type="ECO:0000313" key="6">
    <source>
        <dbReference type="Proteomes" id="UP000249364"/>
    </source>
</evidence>
<comment type="similarity">
    <text evidence="1">Belongs to the glycosyltransferase 2 family.</text>
</comment>
<feature type="domain" description="Glycosyltransferase 2-like" evidence="4">
    <location>
        <begin position="5"/>
        <end position="139"/>
    </location>
</feature>
<dbReference type="GO" id="GO:0016757">
    <property type="term" value="F:glycosyltransferase activity"/>
    <property type="evidence" value="ECO:0007669"/>
    <property type="project" value="UniProtKB-KW"/>
</dbReference>
<dbReference type="EMBL" id="QKZQ01000004">
    <property type="protein sequence ID" value="PZX46317.1"/>
    <property type="molecule type" value="Genomic_DNA"/>
</dbReference>
<dbReference type="RefSeq" id="WP_170124717.1">
    <property type="nucleotide sequence ID" value="NZ_MEHT01000007.1"/>
</dbReference>
<keyword evidence="2" id="KW-0328">Glycosyltransferase</keyword>
<dbReference type="CDD" id="cd00761">
    <property type="entry name" value="Glyco_tranf_GTA_type"/>
    <property type="match status" value="1"/>
</dbReference>
<dbReference type="SUPFAM" id="SSF53448">
    <property type="entry name" value="Nucleotide-diphospho-sugar transferases"/>
    <property type="match status" value="1"/>
</dbReference>
<evidence type="ECO:0000259" key="4">
    <source>
        <dbReference type="Pfam" id="PF00535"/>
    </source>
</evidence>
<dbReference type="Proteomes" id="UP000249364">
    <property type="component" value="Unassembled WGS sequence"/>
</dbReference>
<dbReference type="PANTHER" id="PTHR43685">
    <property type="entry name" value="GLYCOSYLTRANSFERASE"/>
    <property type="match status" value="1"/>
</dbReference>
<keyword evidence="3" id="KW-0808">Transferase</keyword>
<sequence length="336" mass="37025">MQTISVIIPFYQCETGVLARTLLSIEAQVIPTGWRLQAVLVDDGSPLPARNEIKGVDLTAPRFLKVVEQANKGVGAARNHGLDIAIPESAAIAFLDSDDIWPAGHIARAIAALEAGFDFYFTDNRRDKSHESHIRSRYSARTAQLIDQTGQTSGLVELPQDKIVGFCLREFPCQASTIVYRASVAPLLRFPTHLKYSGEDVLFMTELLARSTRVGFDHDGMVECGDGVNIYFKNLAWDAPRFLNIKVDQMLTYRALAKADFLNTSNKALSQNLLEIATSQLSFHVIRTLVKNPKKAVGQLWRLFTTDIGAGAKVLVATPKTIFAKLLGRAVPVEVD</sequence>
<organism evidence="5 6">
    <name type="scientific">Roseinatronobacter thiooxidans</name>
    <dbReference type="NCBI Taxonomy" id="121821"/>
    <lineage>
        <taxon>Bacteria</taxon>
        <taxon>Pseudomonadati</taxon>
        <taxon>Pseudomonadota</taxon>
        <taxon>Alphaproteobacteria</taxon>
        <taxon>Rhodobacterales</taxon>
        <taxon>Paracoccaceae</taxon>
        <taxon>Roseinatronobacter</taxon>
    </lineage>
</organism>
<evidence type="ECO:0000256" key="1">
    <source>
        <dbReference type="ARBA" id="ARBA00006739"/>
    </source>
</evidence>
<dbReference type="Pfam" id="PF00535">
    <property type="entry name" value="Glycos_transf_2"/>
    <property type="match status" value="1"/>
</dbReference>
<keyword evidence="6" id="KW-1185">Reference proteome</keyword>
<dbReference type="PANTHER" id="PTHR43685:SF5">
    <property type="entry name" value="GLYCOSYLTRANSFERASE EPSE-RELATED"/>
    <property type="match status" value="1"/>
</dbReference>
<dbReference type="InterPro" id="IPR050834">
    <property type="entry name" value="Glycosyltransf_2"/>
</dbReference>
<dbReference type="AlphaFoldDB" id="A0A2W7QR31"/>
<gene>
    <name evidence="5" type="ORF">LY56_01290</name>
</gene>
<proteinExistence type="inferred from homology"/>
<evidence type="ECO:0000256" key="3">
    <source>
        <dbReference type="ARBA" id="ARBA00022679"/>
    </source>
</evidence>
<dbReference type="Gene3D" id="3.90.550.10">
    <property type="entry name" value="Spore Coat Polysaccharide Biosynthesis Protein SpsA, Chain A"/>
    <property type="match status" value="1"/>
</dbReference>
<dbReference type="InterPro" id="IPR029044">
    <property type="entry name" value="Nucleotide-diphossugar_trans"/>
</dbReference>
<comment type="caution">
    <text evidence="5">The sequence shown here is derived from an EMBL/GenBank/DDBJ whole genome shotgun (WGS) entry which is preliminary data.</text>
</comment>
<evidence type="ECO:0000313" key="5">
    <source>
        <dbReference type="EMBL" id="PZX46317.1"/>
    </source>
</evidence>
<name>A0A2W7QR31_9RHOB</name>
<reference evidence="5 6" key="1">
    <citation type="submission" date="2018-06" db="EMBL/GenBank/DDBJ databases">
        <title>Genomic Encyclopedia of Archaeal and Bacterial Type Strains, Phase II (KMG-II): from individual species to whole genera.</title>
        <authorList>
            <person name="Goeker M."/>
        </authorList>
    </citation>
    <scope>NUCLEOTIDE SEQUENCE [LARGE SCALE GENOMIC DNA]</scope>
    <source>
        <strain evidence="5 6">DSM 13087</strain>
    </source>
</reference>
<dbReference type="InterPro" id="IPR001173">
    <property type="entry name" value="Glyco_trans_2-like"/>
</dbReference>
<dbReference type="STRING" id="121821.GCA_001870675_01794"/>